<feature type="domain" description="Conserved hypothetical protein CHP02679 N terminus" evidence="2">
    <location>
        <begin position="2"/>
        <end position="172"/>
    </location>
</feature>
<evidence type="ECO:0000259" key="2">
    <source>
        <dbReference type="Pfam" id="PF11796"/>
    </source>
</evidence>
<name>A0ABY2BSL3_9ACTN</name>
<evidence type="ECO:0000313" key="4">
    <source>
        <dbReference type="Proteomes" id="UP000295818"/>
    </source>
</evidence>
<organism evidence="3 4">
    <name type="scientific">Kribbella orskensis</name>
    <dbReference type="NCBI Taxonomy" id="2512216"/>
    <lineage>
        <taxon>Bacteria</taxon>
        <taxon>Bacillati</taxon>
        <taxon>Actinomycetota</taxon>
        <taxon>Actinomycetes</taxon>
        <taxon>Propionibacteriales</taxon>
        <taxon>Kribbellaceae</taxon>
        <taxon>Kribbella</taxon>
    </lineage>
</organism>
<dbReference type="InterPro" id="IPR013495">
    <property type="entry name" value="CHP02679"/>
</dbReference>
<accession>A0ABY2BSL3</accession>
<evidence type="ECO:0000313" key="3">
    <source>
        <dbReference type="EMBL" id="TCO29923.1"/>
    </source>
</evidence>
<dbReference type="Proteomes" id="UP000295818">
    <property type="component" value="Unassembled WGS sequence"/>
</dbReference>
<gene>
    <name evidence="3" type="ORF">EV644_102644</name>
</gene>
<dbReference type="EMBL" id="SLWM01000002">
    <property type="protein sequence ID" value="TCO29923.1"/>
    <property type="molecule type" value="Genomic_DNA"/>
</dbReference>
<dbReference type="NCBIfam" id="TIGR02679">
    <property type="entry name" value="TIGR02679 family protein"/>
    <property type="match status" value="1"/>
</dbReference>
<reference evidence="3 4" key="1">
    <citation type="journal article" date="2015" name="Stand. Genomic Sci.">
        <title>Genomic Encyclopedia of Bacterial and Archaeal Type Strains, Phase III: the genomes of soil and plant-associated and newly described type strains.</title>
        <authorList>
            <person name="Whitman W.B."/>
            <person name="Woyke T."/>
            <person name="Klenk H.P."/>
            <person name="Zhou Y."/>
            <person name="Lilburn T.G."/>
            <person name="Beck B.J."/>
            <person name="De Vos P."/>
            <person name="Vandamme P."/>
            <person name="Eisen J.A."/>
            <person name="Garrity G."/>
            <person name="Hugenholtz P."/>
            <person name="Kyrpides N.C."/>
        </authorList>
    </citation>
    <scope>NUCLEOTIDE SEQUENCE [LARGE SCALE GENOMIC DNA]</scope>
    <source>
        <strain evidence="3 4">VKM Ac-2538</strain>
    </source>
</reference>
<dbReference type="Pfam" id="PF09664">
    <property type="entry name" value="DUF2399"/>
    <property type="match status" value="1"/>
</dbReference>
<feature type="domain" description="DUF2399" evidence="1">
    <location>
        <begin position="193"/>
        <end position="339"/>
    </location>
</feature>
<dbReference type="InterPro" id="IPR024466">
    <property type="entry name" value="CHP02679_N"/>
</dbReference>
<dbReference type="InterPro" id="IPR024465">
    <property type="entry name" value="DUF2399"/>
</dbReference>
<comment type="caution">
    <text evidence="3">The sequence shown here is derived from an EMBL/GenBank/DDBJ whole genome shotgun (WGS) entry which is preliminary data.</text>
</comment>
<dbReference type="Pfam" id="PF11796">
    <property type="entry name" value="DUF3323"/>
    <property type="match status" value="1"/>
</dbReference>
<keyword evidence="4" id="KW-1185">Reference proteome</keyword>
<proteinExistence type="predicted"/>
<protein>
    <submittedName>
        <fullName evidence="3">Uncharacterized protein (TIGR02679 family)</fullName>
    </submittedName>
</protein>
<sequence>MVDVDKLDSLLRETLGAGLTEVVVQLIGPIGDRAGERKQHDSARAELWSWLSSEPVVQAQPALTEWVAAIRRTGLIEGSVMRTRAELTKVLLVLRQLPASGIPLPVFAESVLGDPHALDEDQRCSGLVLKALAAIYQAEPPADAQKRRTLWQQAGIADDELSSTVLAAGFRPAGDDPVSRVLRYCAEAGHAAALTLQQVRYAADLLDPPQSVWLVENPSVLAMALARFDSRCPAMICTSGWPSSAGVLLLTTLARKGSTLHYHGDFDGEGLRIAANVMARTGAVPWRMSSDDYLAAVADGPPVGRITPAPWDKDLSIQLDRIGKTLSEERVATGLLDELATRLDGRALCDHAQQ</sequence>
<evidence type="ECO:0000259" key="1">
    <source>
        <dbReference type="Pfam" id="PF09664"/>
    </source>
</evidence>